<sequence>MNETLKQYIRLVKKRNDIINKTEYADQEPHMEKKIKHYERELQQSFSTDDDYDEFTDAVIKCVYGDISIDELETVYHELISSV</sequence>
<name>A0ABT4X6P9_9BACI</name>
<dbReference type="InterPro" id="IPR020302">
    <property type="entry name" value="YnfE-like"/>
</dbReference>
<comment type="caution">
    <text evidence="1">The sequence shown here is derived from an EMBL/GenBank/DDBJ whole genome shotgun (WGS) entry which is preliminary data.</text>
</comment>
<dbReference type="RefSeq" id="WP_271341763.1">
    <property type="nucleotide sequence ID" value="NZ_JAQKAB010000011.1"/>
</dbReference>
<protein>
    <submittedName>
        <fullName evidence="1">YnfE family protein</fullName>
    </submittedName>
</protein>
<gene>
    <name evidence="1" type="ORF">PJ311_15305</name>
</gene>
<dbReference type="EMBL" id="JAQKAB010000011">
    <property type="protein sequence ID" value="MDA7027943.1"/>
    <property type="molecule type" value="Genomic_DNA"/>
</dbReference>
<proteinExistence type="predicted"/>
<accession>A0ABT4X6P9</accession>
<keyword evidence="2" id="KW-1185">Reference proteome</keyword>
<organism evidence="1 2">
    <name type="scientific">Bacillus changyiensis</name>
    <dbReference type="NCBI Taxonomy" id="3004103"/>
    <lineage>
        <taxon>Bacteria</taxon>
        <taxon>Bacillati</taxon>
        <taxon>Bacillota</taxon>
        <taxon>Bacilli</taxon>
        <taxon>Bacillales</taxon>
        <taxon>Bacillaceae</taxon>
        <taxon>Bacillus</taxon>
    </lineage>
</organism>
<dbReference type="Pfam" id="PF17452">
    <property type="entry name" value="YnfE"/>
    <property type="match status" value="1"/>
</dbReference>
<evidence type="ECO:0000313" key="2">
    <source>
        <dbReference type="Proteomes" id="UP001211894"/>
    </source>
</evidence>
<dbReference type="Proteomes" id="UP001211894">
    <property type="component" value="Unassembled WGS sequence"/>
</dbReference>
<reference evidence="1 2" key="1">
    <citation type="submission" date="2023-01" db="EMBL/GenBank/DDBJ databases">
        <title>Bacillus changyiensis sp. nov., isolated from a coastal deposit.</title>
        <authorList>
            <person name="Xiao G."/>
            <person name="Lai Q."/>
            <person name="Hu Z."/>
            <person name="Shao Z."/>
        </authorList>
    </citation>
    <scope>NUCLEOTIDE SEQUENCE [LARGE SCALE GENOMIC DNA]</scope>
    <source>
        <strain evidence="1 2">CLL-7-23</strain>
    </source>
</reference>
<evidence type="ECO:0000313" key="1">
    <source>
        <dbReference type="EMBL" id="MDA7027943.1"/>
    </source>
</evidence>